<feature type="binding site" evidence="15">
    <location>
        <position position="785"/>
    </location>
    <ligand>
        <name>Mg(2+)</name>
        <dbReference type="ChEBI" id="CHEBI:18420"/>
    </ligand>
</feature>
<keyword evidence="7 14" id="KW-0067">ATP-binding</keyword>
<dbReference type="InterPro" id="IPR059000">
    <property type="entry name" value="ATPase_P-type_domA"/>
</dbReference>
<dbReference type="GO" id="GO:0045332">
    <property type="term" value="P:phospholipid translocation"/>
    <property type="evidence" value="ECO:0007669"/>
    <property type="project" value="TreeGrafter"/>
</dbReference>
<dbReference type="Pfam" id="PF13246">
    <property type="entry name" value="Cation_ATPase"/>
    <property type="match status" value="1"/>
</dbReference>
<sequence>MAASKTSEPLRIPIGNGSPSKALPLNRIKTTKYTWFSFLPINFYEQFRRAVYFYFLLVTIVSFFVNDTISPMVSLLPLLFVMIVTALKEGLEDYSRSKSDKIVNTSKVTVFRNNQEICIDSEFIMPGDLVLVSPNGDVPCDLVLLHSSGPENKCSITTANLDGETNLKTVFVPPNYVYELENPNGQLAHIVCERSTADLYTFNGRIEVDTPNHSVTVSPLTIENMLLRGVRLNAGSAPVIGCAIYTGMSTKLQLNSRYTGNKCASSENYINKFIIALVIGMVIIVAILYLIQRYKESKIFPTMPYLGMPINYNAIMQIFGDFLSFLILFNYMVPISMYMNIELYRVFGALFMQSDLHLYDEEHDQPCVVNSSNLNEDLGQINVLFSDKTGTLTKNKMRFLKCYVRGKSYDLENNHLYCPNTTEKYHLEMFDQDLLNFFEALCMCHTVQVLKSDIETLPDLASEQASLINKEIVGRYQASSPDEKALLKGCAHLGLIFDSDNTNIGFIRRIVEDSNGTLHVAEQKYERIHVLEFSSERKCMSIIVRDSNGVIWLYAKGAENIIFPLCKKSPLIEEADAEITRFSKEGLRTLAVARRTLTDDECTRFLRLYEEANRQLNNRNELIAKCYASVENDLTLLGATALEDALQDNVSETLSALQEAGLKIWVLTGDKVETSFNIGLSCKHITPDATVHFMVDVIEKTELLRRLAEIRNSSPSQNEKNALVVDGSTVAALLLHVPEEFREVALRCGAVLCCRLSPLQKCEIVTLMKKTKDHITAAIGDGANDVSMIQEAHVGIGIMGREGKQAARCADYAIAKFCMLQRLLLVHGHYNSERLAFLVLFYCYKNIVITGCMALFQIYDLYSATAVYNDIFLWLFDIVYLSVSFTFLAFVEKPYSEDILLSYPQLYKKLTHNKQTSWWIFTKWIMNGALHTLIIFYFAYSMMSINNVVLDKGQTADFACFGTMLIQTVIIVGNLKLLLIAKHMTYINFGFILASIAAFMLSTYIYNIASNNNLYWVYNIFLSSLPLWLFTVICTISCLLTDFVVKAISDITSDKLPGVQRESMKC</sequence>
<feature type="transmembrane region" description="Helical" evidence="16">
    <location>
        <begin position="918"/>
        <end position="938"/>
    </location>
</feature>
<dbReference type="GO" id="GO:0005886">
    <property type="term" value="C:plasma membrane"/>
    <property type="evidence" value="ECO:0007669"/>
    <property type="project" value="TreeGrafter"/>
</dbReference>
<feature type="binding site" evidence="14">
    <location>
        <position position="784"/>
    </location>
    <ligand>
        <name>ATP</name>
        <dbReference type="ChEBI" id="CHEBI:30616"/>
    </ligand>
</feature>
<feature type="binding site" evidence="14">
    <location>
        <position position="387"/>
    </location>
    <ligand>
        <name>ATP</name>
        <dbReference type="ChEBI" id="CHEBI:30616"/>
    </ligand>
</feature>
<dbReference type="FunFam" id="3.40.50.1000:FF:000034">
    <property type="entry name" value="Phospholipid-transporting ATPase"/>
    <property type="match status" value="1"/>
</dbReference>
<keyword evidence="10 16" id="KW-1133">Transmembrane helix</keyword>
<dbReference type="Pfam" id="PF00122">
    <property type="entry name" value="E1-E2_ATPase"/>
    <property type="match status" value="1"/>
</dbReference>
<feature type="transmembrane region" description="Helical" evidence="16">
    <location>
        <begin position="871"/>
        <end position="891"/>
    </location>
</feature>
<dbReference type="Proteomes" id="UP000504634">
    <property type="component" value="Unplaced"/>
</dbReference>
<comment type="similarity">
    <text evidence="3 16">Belongs to the cation transport ATPase (P-type) (TC 3.A.3) family. Type IV subfamily.</text>
</comment>
<feature type="binding site" evidence="15">
    <location>
        <position position="781"/>
    </location>
    <ligand>
        <name>Mg(2+)</name>
        <dbReference type="ChEBI" id="CHEBI:18420"/>
    </ligand>
</feature>
<feature type="transmembrane region" description="Helical" evidence="16">
    <location>
        <begin position="958"/>
        <end position="979"/>
    </location>
</feature>
<reference evidence="21" key="1">
    <citation type="submission" date="2025-08" db="UniProtKB">
        <authorList>
            <consortium name="RefSeq"/>
        </authorList>
    </citation>
    <scope>IDENTIFICATION</scope>
    <source>
        <strain evidence="21">11010-0011.00</strain>
        <tissue evidence="21">Whole body</tissue>
    </source>
</reference>
<dbReference type="InterPro" id="IPR032630">
    <property type="entry name" value="P_typ_ATPase_c"/>
</dbReference>
<dbReference type="EC" id="7.6.2.1" evidence="16"/>
<dbReference type="Gene3D" id="3.40.1110.10">
    <property type="entry name" value="Calcium-transporting ATPase, cytoplasmic domain N"/>
    <property type="match status" value="1"/>
</dbReference>
<evidence type="ECO:0000256" key="9">
    <source>
        <dbReference type="ARBA" id="ARBA00022967"/>
    </source>
</evidence>
<dbReference type="InterPro" id="IPR023214">
    <property type="entry name" value="HAD_sf"/>
</dbReference>
<feature type="binding site" evidence="14">
    <location>
        <position position="533"/>
    </location>
    <ligand>
        <name>ATP</name>
        <dbReference type="ChEBI" id="CHEBI:30616"/>
    </ligand>
</feature>
<dbReference type="InterPro" id="IPR018303">
    <property type="entry name" value="ATPase_P-typ_P_site"/>
</dbReference>
<dbReference type="NCBIfam" id="TIGR01494">
    <property type="entry name" value="ATPase_P-type"/>
    <property type="match status" value="2"/>
</dbReference>
<dbReference type="InterPro" id="IPR036412">
    <property type="entry name" value="HAD-like_sf"/>
</dbReference>
<feature type="transmembrane region" description="Helical" evidence="16">
    <location>
        <begin position="1026"/>
        <end position="1045"/>
    </location>
</feature>
<feature type="binding site" evidence="15">
    <location>
        <position position="389"/>
    </location>
    <ligand>
        <name>Mg(2+)</name>
        <dbReference type="ChEBI" id="CHEBI:18420"/>
    </ligand>
</feature>
<keyword evidence="4 16" id="KW-0812">Transmembrane</keyword>
<accession>A0A6J2TUI5</accession>
<feature type="transmembrane region" description="Helical" evidence="16">
    <location>
        <begin position="835"/>
        <end position="859"/>
    </location>
</feature>
<evidence type="ECO:0000256" key="14">
    <source>
        <dbReference type="PIRSR" id="PIRSR606539-2"/>
    </source>
</evidence>
<evidence type="ECO:0000256" key="13">
    <source>
        <dbReference type="PIRSR" id="PIRSR606539-1"/>
    </source>
</evidence>
<feature type="binding site" evidence="14">
    <location>
        <position position="669"/>
    </location>
    <ligand>
        <name>ATP</name>
        <dbReference type="ChEBI" id="CHEBI:30616"/>
    </ligand>
</feature>
<gene>
    <name evidence="21" type="primary">LOC115627993</name>
</gene>
<dbReference type="SFLD" id="SFLDS00003">
    <property type="entry name" value="Haloacid_Dehalogenase"/>
    <property type="match status" value="1"/>
</dbReference>
<evidence type="ECO:0000256" key="16">
    <source>
        <dbReference type="RuleBase" id="RU362033"/>
    </source>
</evidence>
<feature type="transmembrane region" description="Helical" evidence="16">
    <location>
        <begin position="986"/>
        <end position="1006"/>
    </location>
</feature>
<evidence type="ECO:0000259" key="19">
    <source>
        <dbReference type="Pfam" id="PF16212"/>
    </source>
</evidence>
<comment type="subcellular location">
    <subcellularLocation>
        <location evidence="2">Endomembrane system</location>
    </subcellularLocation>
    <subcellularLocation>
        <location evidence="1 16">Membrane</location>
        <topology evidence="1 16">Multi-pass membrane protein</topology>
    </subcellularLocation>
</comment>
<evidence type="ECO:0000256" key="6">
    <source>
        <dbReference type="ARBA" id="ARBA00022741"/>
    </source>
</evidence>
<dbReference type="InterPro" id="IPR008250">
    <property type="entry name" value="ATPase_P-typ_transduc_dom_A_sf"/>
</dbReference>
<keyword evidence="8 15" id="KW-0460">Magnesium</keyword>
<keyword evidence="20" id="KW-1185">Reference proteome</keyword>
<dbReference type="GeneID" id="115627993"/>
<dbReference type="GO" id="GO:0005783">
    <property type="term" value="C:endoplasmic reticulum"/>
    <property type="evidence" value="ECO:0007669"/>
    <property type="project" value="TreeGrafter"/>
</dbReference>
<dbReference type="NCBIfam" id="TIGR01652">
    <property type="entry name" value="ATPase-Plipid"/>
    <property type="match status" value="1"/>
</dbReference>
<feature type="binding site" evidence="14">
    <location>
        <position position="670"/>
    </location>
    <ligand>
        <name>ATP</name>
        <dbReference type="ChEBI" id="CHEBI:30616"/>
    </ligand>
</feature>
<evidence type="ECO:0000256" key="3">
    <source>
        <dbReference type="ARBA" id="ARBA00008109"/>
    </source>
</evidence>
<name>A0A6J2TUI5_DROLE</name>
<evidence type="ECO:0000256" key="12">
    <source>
        <dbReference type="ARBA" id="ARBA00034036"/>
    </source>
</evidence>
<keyword evidence="5 15" id="KW-0479">Metal-binding</keyword>
<feature type="binding site" evidence="14">
    <location>
        <position position="388"/>
    </location>
    <ligand>
        <name>ATP</name>
        <dbReference type="ChEBI" id="CHEBI:30616"/>
    </ligand>
</feature>
<dbReference type="InterPro" id="IPR001757">
    <property type="entry name" value="P_typ_ATPase"/>
</dbReference>
<dbReference type="InterPro" id="IPR023299">
    <property type="entry name" value="ATPase_P-typ_cyto_dom_N"/>
</dbReference>
<dbReference type="Pfam" id="PF16212">
    <property type="entry name" value="PhoLip_ATPase_C"/>
    <property type="match status" value="1"/>
</dbReference>
<comment type="cofactor">
    <cofactor evidence="15">
        <name>Mg(2+)</name>
        <dbReference type="ChEBI" id="CHEBI:18420"/>
    </cofactor>
</comment>
<feature type="transmembrane region" description="Helical" evidence="16">
    <location>
        <begin position="50"/>
        <end position="66"/>
    </location>
</feature>
<keyword evidence="11 16" id="KW-0472">Membrane</keyword>
<evidence type="ECO:0000256" key="2">
    <source>
        <dbReference type="ARBA" id="ARBA00004308"/>
    </source>
</evidence>
<dbReference type="AlphaFoldDB" id="A0A6J2TUI5"/>
<organism evidence="20 21">
    <name type="scientific">Drosophila lebanonensis</name>
    <name type="common">Fruit fly</name>
    <name type="synonym">Scaptodrosophila lebanonensis</name>
    <dbReference type="NCBI Taxonomy" id="7225"/>
    <lineage>
        <taxon>Eukaryota</taxon>
        <taxon>Metazoa</taxon>
        <taxon>Ecdysozoa</taxon>
        <taxon>Arthropoda</taxon>
        <taxon>Hexapoda</taxon>
        <taxon>Insecta</taxon>
        <taxon>Pterygota</taxon>
        <taxon>Neoptera</taxon>
        <taxon>Endopterygota</taxon>
        <taxon>Diptera</taxon>
        <taxon>Brachycera</taxon>
        <taxon>Muscomorpha</taxon>
        <taxon>Ephydroidea</taxon>
        <taxon>Drosophilidae</taxon>
        <taxon>Scaptodrosophila</taxon>
    </lineage>
</organism>
<evidence type="ECO:0000256" key="15">
    <source>
        <dbReference type="PIRSR" id="PIRSR606539-3"/>
    </source>
</evidence>
<evidence type="ECO:0000313" key="20">
    <source>
        <dbReference type="Proteomes" id="UP000504634"/>
    </source>
</evidence>
<keyword evidence="9 16" id="KW-1278">Translocase</keyword>
<dbReference type="SUPFAM" id="SSF81653">
    <property type="entry name" value="Calcium ATPase, transduction domain A"/>
    <property type="match status" value="1"/>
</dbReference>
<evidence type="ECO:0000256" key="10">
    <source>
        <dbReference type="ARBA" id="ARBA00022989"/>
    </source>
</evidence>
<evidence type="ECO:0000256" key="1">
    <source>
        <dbReference type="ARBA" id="ARBA00004141"/>
    </source>
</evidence>
<evidence type="ECO:0000256" key="11">
    <source>
        <dbReference type="ARBA" id="ARBA00023136"/>
    </source>
</evidence>
<comment type="catalytic activity">
    <reaction evidence="12 16">
        <text>ATP + H2O + phospholipidSide 1 = ADP + phosphate + phospholipidSide 2.</text>
        <dbReference type="EC" id="7.6.2.1"/>
    </reaction>
</comment>
<feature type="binding site" evidence="14">
    <location>
        <position position="668"/>
    </location>
    <ligand>
        <name>ATP</name>
        <dbReference type="ChEBI" id="CHEBI:30616"/>
    </ligand>
</feature>
<dbReference type="Gene3D" id="3.40.50.1000">
    <property type="entry name" value="HAD superfamily/HAD-like"/>
    <property type="match status" value="1"/>
</dbReference>
<keyword evidence="6 14" id="KW-0547">Nucleotide-binding</keyword>
<protein>
    <recommendedName>
        <fullName evidence="16">Phospholipid-transporting ATPase</fullName>
        <ecNumber evidence="16">7.6.2.1</ecNumber>
    </recommendedName>
</protein>
<evidence type="ECO:0000256" key="4">
    <source>
        <dbReference type="ARBA" id="ARBA00022692"/>
    </source>
</evidence>
<dbReference type="InterPro" id="IPR006539">
    <property type="entry name" value="P-type_ATPase_IV"/>
</dbReference>
<dbReference type="InterPro" id="IPR032631">
    <property type="entry name" value="P-type_ATPase_N"/>
</dbReference>
<proteinExistence type="inferred from homology"/>
<feature type="binding site" evidence="14">
    <location>
        <position position="755"/>
    </location>
    <ligand>
        <name>ATP</name>
        <dbReference type="ChEBI" id="CHEBI:30616"/>
    </ligand>
</feature>
<feature type="binding site" evidence="14">
    <location>
        <position position="761"/>
    </location>
    <ligand>
        <name>ATP</name>
        <dbReference type="ChEBI" id="CHEBI:30616"/>
    </ligand>
</feature>
<feature type="active site" description="4-aspartylphosphate intermediate" evidence="13">
    <location>
        <position position="387"/>
    </location>
</feature>
<dbReference type="SUPFAM" id="SSF81660">
    <property type="entry name" value="Metal cation-transporting ATPase, ATP-binding domain N"/>
    <property type="match status" value="1"/>
</dbReference>
<feature type="binding site" evidence="14">
    <location>
        <position position="588"/>
    </location>
    <ligand>
        <name>ATP</name>
        <dbReference type="ChEBI" id="CHEBI:30616"/>
    </ligand>
</feature>
<dbReference type="PRINTS" id="PR00119">
    <property type="entry name" value="CATATPASE"/>
</dbReference>
<evidence type="ECO:0000256" key="7">
    <source>
        <dbReference type="ARBA" id="ARBA00022840"/>
    </source>
</evidence>
<dbReference type="GO" id="GO:0140326">
    <property type="term" value="F:ATPase-coupled intramembrane lipid transporter activity"/>
    <property type="evidence" value="ECO:0007669"/>
    <property type="project" value="UniProtKB-EC"/>
</dbReference>
<dbReference type="GO" id="GO:0016887">
    <property type="term" value="F:ATP hydrolysis activity"/>
    <property type="evidence" value="ECO:0007669"/>
    <property type="project" value="InterPro"/>
</dbReference>
<dbReference type="InterPro" id="IPR044492">
    <property type="entry name" value="P_typ_ATPase_HD_dom"/>
</dbReference>
<dbReference type="GO" id="GO:0000287">
    <property type="term" value="F:magnesium ion binding"/>
    <property type="evidence" value="ECO:0007669"/>
    <property type="project" value="UniProtKB-UniRule"/>
</dbReference>
<dbReference type="RefSeq" id="XP_030379749.1">
    <property type="nucleotide sequence ID" value="XM_030523889.1"/>
</dbReference>
<dbReference type="SFLD" id="SFLDG00002">
    <property type="entry name" value="C1.7:_P-type_atpase_like"/>
    <property type="match status" value="1"/>
</dbReference>
<evidence type="ECO:0000259" key="17">
    <source>
        <dbReference type="Pfam" id="PF00122"/>
    </source>
</evidence>
<feature type="transmembrane region" description="Helical" evidence="16">
    <location>
        <begin position="312"/>
        <end position="333"/>
    </location>
</feature>
<feature type="domain" description="P-type ATPase C-terminal" evidence="19">
    <location>
        <begin position="807"/>
        <end position="1051"/>
    </location>
</feature>
<dbReference type="PROSITE" id="PS00154">
    <property type="entry name" value="ATPASE_E1_E2"/>
    <property type="match status" value="1"/>
</dbReference>
<feature type="binding site" evidence="14">
    <location>
        <position position="389"/>
    </location>
    <ligand>
        <name>ATP</name>
        <dbReference type="ChEBI" id="CHEBI:30616"/>
    </ligand>
</feature>
<dbReference type="Pfam" id="PF16209">
    <property type="entry name" value="PhoLip_ATPase_N"/>
    <property type="match status" value="1"/>
</dbReference>
<dbReference type="SFLD" id="SFLDF00027">
    <property type="entry name" value="p-type_atpase"/>
    <property type="match status" value="1"/>
</dbReference>
<dbReference type="PANTHER" id="PTHR24092:SF175">
    <property type="entry name" value="PHOSPHOLIPID-TRANSPORTING ATPASE"/>
    <property type="match status" value="1"/>
</dbReference>
<dbReference type="SUPFAM" id="SSF81665">
    <property type="entry name" value="Calcium ATPase, transmembrane domain M"/>
    <property type="match status" value="1"/>
</dbReference>
<feature type="domain" description="P-type ATPase N-terminal" evidence="18">
    <location>
        <begin position="24"/>
        <end position="65"/>
    </location>
</feature>
<evidence type="ECO:0000259" key="18">
    <source>
        <dbReference type="Pfam" id="PF16209"/>
    </source>
</evidence>
<feature type="domain" description="P-type ATPase A" evidence="17">
    <location>
        <begin position="105"/>
        <end position="229"/>
    </location>
</feature>
<evidence type="ECO:0000256" key="5">
    <source>
        <dbReference type="ARBA" id="ARBA00022723"/>
    </source>
</evidence>
<dbReference type="InterPro" id="IPR023298">
    <property type="entry name" value="ATPase_P-typ_TM_dom_sf"/>
</dbReference>
<evidence type="ECO:0000256" key="8">
    <source>
        <dbReference type="ARBA" id="ARBA00022842"/>
    </source>
</evidence>
<dbReference type="OrthoDB" id="377733at2759"/>
<dbReference type="SUPFAM" id="SSF56784">
    <property type="entry name" value="HAD-like"/>
    <property type="match status" value="1"/>
</dbReference>
<feature type="transmembrane region" description="Helical" evidence="16">
    <location>
        <begin position="273"/>
        <end position="292"/>
    </location>
</feature>
<dbReference type="Gene3D" id="2.70.150.10">
    <property type="entry name" value="Calcium-transporting ATPase, cytoplasmic transduction domain A"/>
    <property type="match status" value="1"/>
</dbReference>
<feature type="binding site" evidence="14">
    <location>
        <position position="556"/>
    </location>
    <ligand>
        <name>ATP</name>
        <dbReference type="ChEBI" id="CHEBI:30616"/>
    </ligand>
</feature>
<dbReference type="PANTHER" id="PTHR24092">
    <property type="entry name" value="PROBABLE PHOSPHOLIPID-TRANSPORTING ATPASE"/>
    <property type="match status" value="1"/>
</dbReference>
<dbReference type="GO" id="GO:0005524">
    <property type="term" value="F:ATP binding"/>
    <property type="evidence" value="ECO:0007669"/>
    <property type="project" value="UniProtKB-UniRule"/>
</dbReference>
<feature type="binding site" evidence="14">
    <location>
        <position position="483"/>
    </location>
    <ligand>
        <name>ATP</name>
        <dbReference type="ChEBI" id="CHEBI:30616"/>
    </ligand>
</feature>
<evidence type="ECO:0000313" key="21">
    <source>
        <dbReference type="RefSeq" id="XP_030379749.1"/>
    </source>
</evidence>
<feature type="binding site" evidence="14">
    <location>
        <position position="785"/>
    </location>
    <ligand>
        <name>ATP</name>
        <dbReference type="ChEBI" id="CHEBI:30616"/>
    </ligand>
</feature>
<feature type="binding site" evidence="15">
    <location>
        <position position="387"/>
    </location>
    <ligand>
        <name>Mg(2+)</name>
        <dbReference type="ChEBI" id="CHEBI:18420"/>
    </ligand>
</feature>